<protein>
    <submittedName>
        <fullName evidence="1">Uncharacterized protein</fullName>
    </submittedName>
</protein>
<reference evidence="1 2" key="1">
    <citation type="submission" date="2015-02" db="EMBL/GenBank/DDBJ databases">
        <title>Draft genome sequence of Pseudomonas stutzeri NT0128 isolated from wheat (Triticum turgidum) rhizosphere.</title>
        <authorList>
            <person name="Tovi N."/>
            <person name="Frenk S."/>
            <person name="Hadar Y."/>
            <person name="Minz D."/>
        </authorList>
    </citation>
    <scope>NUCLEOTIDE SEQUENCE [LARGE SCALE GENOMIC DNA]</scope>
    <source>
        <strain evidence="1 2">NT0128</strain>
    </source>
</reference>
<dbReference type="InterPro" id="IPR021730">
    <property type="entry name" value="YdbH"/>
</dbReference>
<dbReference type="AlphaFoldDB" id="A0A0D9AKP5"/>
<proteinExistence type="predicted"/>
<sequence length="853" mass="92913">MAKRRKVLILALAGLALLVLGIGVYGGLRWQQLKREFGIVTFDVSGVRLTADHLEVRQLVLVRHPADDERLAVTADTLRLGIESGWPLRLRSLDIDRLDVQWQPATVTDDSVEPLALPDRQQLERWAAWVPRNGHIASLVLALPCASGICREQGEISWQHAGQEPLPATLNLQFTHHSHRLAAALNAYDQNDEAHVDLQLLLDGEQRLSMQNQLTSDEHTTFWRGALAMSELPEAPWLLEWLGDWLDYEPPTLPELPEQMRVGAGWALHVDSSDLAGGWDTLDGEFRLSANLPAPWPVVGIGQLQGQLDVTAKVDRGAWIPTELITDLQLRPAATLLSELPAQLRPDAVTLKITPTANGQSVSQLPLQVHLAASGPTPLTLDGRLILETSAPYALSLEQIGLRLQNPELSFPGTNLKGLAADLRLHGRASAEAATIRLDKDSWITLARLSSGTDLLANTLRLDLSGLGIEANFADRQLQGLQVNGQAAVTIAELRHSALRPQGWRWSGKLDTGRERIVLDGPLQNDAGLTLPLKLDHNWSSGTTRLSASLPEVFLRAGNPVSATLADWPKLLELSTGRLQGQGQLALPANGAPEVTATLSAKGLGGIYDRTELSGLDANLSATLRKNQLHLEIAELTLRQANPGFTFGPLLFNGHYTGDIDRLDQGRLSWETAEVRLLGGRLWLDPGDADLAASTQRLNAHLRGLQLPLLLEAYPTEGLSGTGVIDGELQVQRSAAGISIEQGSLKAREPGGALQFRSAKIQALGQANPAMRLVTEALDDFHYDLLASDVHYAADGKLDLGLRLQGRNPALEGGRPINFSINLEENIPALLTSLQLSDRVSETIQRRVQERLR</sequence>
<evidence type="ECO:0000313" key="2">
    <source>
        <dbReference type="Proteomes" id="UP000032487"/>
    </source>
</evidence>
<name>A0A0D9AKP5_STUST</name>
<gene>
    <name evidence="1" type="ORF">UF78_18505</name>
</gene>
<organism evidence="1 2">
    <name type="scientific">Stutzerimonas stutzeri</name>
    <name type="common">Pseudomonas stutzeri</name>
    <dbReference type="NCBI Taxonomy" id="316"/>
    <lineage>
        <taxon>Bacteria</taxon>
        <taxon>Pseudomonadati</taxon>
        <taxon>Pseudomonadota</taxon>
        <taxon>Gammaproteobacteria</taxon>
        <taxon>Pseudomonadales</taxon>
        <taxon>Pseudomonadaceae</taxon>
        <taxon>Stutzerimonas</taxon>
    </lineage>
</organism>
<dbReference type="RefSeq" id="WP_045163691.1">
    <property type="nucleotide sequence ID" value="NZ_JYHV01000035.1"/>
</dbReference>
<comment type="caution">
    <text evidence="1">The sequence shown here is derived from an EMBL/GenBank/DDBJ whole genome shotgun (WGS) entry which is preliminary data.</text>
</comment>
<dbReference type="Proteomes" id="UP000032487">
    <property type="component" value="Unassembled WGS sequence"/>
</dbReference>
<dbReference type="EMBL" id="JYHV01000035">
    <property type="protein sequence ID" value="KJH79956.1"/>
    <property type="molecule type" value="Genomic_DNA"/>
</dbReference>
<dbReference type="OrthoDB" id="9759996at2"/>
<accession>A0A0D9AKP5</accession>
<evidence type="ECO:0000313" key="1">
    <source>
        <dbReference type="EMBL" id="KJH79956.1"/>
    </source>
</evidence>
<dbReference type="Pfam" id="PF11739">
    <property type="entry name" value="YdbH-like"/>
    <property type="match status" value="1"/>
</dbReference>
<dbReference type="PATRIC" id="fig|316.101.peg.3323"/>